<dbReference type="SUPFAM" id="SSF48613">
    <property type="entry name" value="Heme oxygenase-like"/>
    <property type="match status" value="1"/>
</dbReference>
<sequence length="203" mass="22138">MNRPHEAAHSPMHQQPDHLDPLAALRAATNDQHERLDSGLPLSGPAPDLNDYAAHLTMVRDWLAPLQPWLNSFPDGPQLVLPPVERLALIEADLNEPGMPPLRAPAPADTWPRDASAAYRWGVCYVIEGSQLGGKVLYGKLAGTLAPHPLRYLKGSDAGPGPRWRAFMLALKEHVKSKDEIADACEGACVAFESILKLSLDKK</sequence>
<gene>
    <name evidence="1" type="ORF">HD842_003186</name>
</gene>
<evidence type="ECO:0000313" key="2">
    <source>
        <dbReference type="Proteomes" id="UP000540787"/>
    </source>
</evidence>
<dbReference type="Gene3D" id="1.20.910.10">
    <property type="entry name" value="Heme oxygenase-like"/>
    <property type="match status" value="1"/>
</dbReference>
<reference evidence="1 2" key="1">
    <citation type="submission" date="2020-08" db="EMBL/GenBank/DDBJ databases">
        <title>The Agave Microbiome: Exploring the role of microbial communities in plant adaptations to desert environments.</title>
        <authorList>
            <person name="Partida-Martinez L.P."/>
        </authorList>
    </citation>
    <scope>NUCLEOTIDE SEQUENCE [LARGE SCALE GENOMIC DNA]</scope>
    <source>
        <strain evidence="1 2">AT3.2</strain>
    </source>
</reference>
<dbReference type="RefSeq" id="WP_229424786.1">
    <property type="nucleotide sequence ID" value="NZ_JACHBX010000003.1"/>
</dbReference>
<dbReference type="EMBL" id="JACHBX010000003">
    <property type="protein sequence ID" value="MBB6135028.1"/>
    <property type="molecule type" value="Genomic_DNA"/>
</dbReference>
<dbReference type="AlphaFoldDB" id="A0A7X0CFE0"/>
<name>A0A7X0CFE0_9BURK</name>
<comment type="caution">
    <text evidence="1">The sequence shown here is derived from an EMBL/GenBank/DDBJ whole genome shotgun (WGS) entry which is preliminary data.</text>
</comment>
<organism evidence="1 2">
    <name type="scientific">Massilia aurea</name>
    <dbReference type="NCBI Taxonomy" id="373040"/>
    <lineage>
        <taxon>Bacteria</taxon>
        <taxon>Pseudomonadati</taxon>
        <taxon>Pseudomonadota</taxon>
        <taxon>Betaproteobacteria</taxon>
        <taxon>Burkholderiales</taxon>
        <taxon>Oxalobacteraceae</taxon>
        <taxon>Telluria group</taxon>
        <taxon>Massilia</taxon>
    </lineage>
</organism>
<accession>A0A7X0CFE0</accession>
<dbReference type="CDD" id="cd19166">
    <property type="entry name" value="HemeO-bac"/>
    <property type="match status" value="1"/>
</dbReference>
<keyword evidence="2" id="KW-1185">Reference proteome</keyword>
<evidence type="ECO:0000313" key="1">
    <source>
        <dbReference type="EMBL" id="MBB6135028.1"/>
    </source>
</evidence>
<dbReference type="InterPro" id="IPR016084">
    <property type="entry name" value="Haem_Oase-like_multi-hlx"/>
</dbReference>
<protein>
    <submittedName>
        <fullName evidence="1">Heme oxygenase</fullName>
    </submittedName>
</protein>
<dbReference type="Proteomes" id="UP000540787">
    <property type="component" value="Unassembled WGS sequence"/>
</dbReference>
<proteinExistence type="predicted"/>